<dbReference type="AlphaFoldDB" id="A0A9N9CZ86"/>
<keyword evidence="1" id="KW-0732">Signal</keyword>
<sequence>MKINNIFTTLVSLIGIIRFCLNLCAAALVPDLVDFDGLQYFKKNNLTNSKLAKPALDFISSSTKRALQNQNPYSVTNSTRSPPNGDKHYYYSWAVYSWPDCSGVPSDLAKDPEHNCPYRRRDGQDAPDLKSLSDSTDSPSMIKDVFSSSISYALYGDEKYAEKAIQLLQVWFLNKDTAMAPNVEYGQVIRGPGNWTGRSEGILDMRNYIYIPPSIQILKNSSSWNSDMDKGMNDWFTQYTDWLQNSDYGKEASAAANNHGTYYVVQLATFLDYIGKDNEAIQAIKRFVDGQFKSQISKNGNQPLESGRTRSWHYQCFNLVGLTYIARLSQRLKGPNLWTQQTSSGATIEDAVNYIATESLPSNENRSECLTPLYAARQYYGNSFSSALTKSLGESQGDDQYWLLWNPKALVGTSSS</sequence>
<accession>A0A9N9CZ86</accession>
<evidence type="ECO:0000256" key="2">
    <source>
        <dbReference type="ARBA" id="ARBA00023239"/>
    </source>
</evidence>
<evidence type="ECO:0000313" key="5">
    <source>
        <dbReference type="EMBL" id="CAG8621136.1"/>
    </source>
</evidence>
<dbReference type="Gene3D" id="1.50.10.100">
    <property type="entry name" value="Chondroitin AC/alginate lyase"/>
    <property type="match status" value="1"/>
</dbReference>
<keyword evidence="6" id="KW-1185">Reference proteome</keyword>
<evidence type="ECO:0000256" key="3">
    <source>
        <dbReference type="SAM" id="MobiDB-lite"/>
    </source>
</evidence>
<dbReference type="SUPFAM" id="SSF48230">
    <property type="entry name" value="Chondroitin AC/alginate lyase"/>
    <property type="match status" value="1"/>
</dbReference>
<proteinExistence type="predicted"/>
<evidence type="ECO:0000259" key="4">
    <source>
        <dbReference type="Pfam" id="PF05426"/>
    </source>
</evidence>
<dbReference type="EMBL" id="CAJVPL010002852">
    <property type="protein sequence ID" value="CAG8621136.1"/>
    <property type="molecule type" value="Genomic_DNA"/>
</dbReference>
<comment type="caution">
    <text evidence="5">The sequence shown here is derived from an EMBL/GenBank/DDBJ whole genome shotgun (WGS) entry which is preliminary data.</text>
</comment>
<dbReference type="GO" id="GO:0016829">
    <property type="term" value="F:lyase activity"/>
    <property type="evidence" value="ECO:0007669"/>
    <property type="project" value="UniProtKB-KW"/>
</dbReference>
<dbReference type="OrthoDB" id="63533at2759"/>
<dbReference type="GO" id="GO:0042597">
    <property type="term" value="C:periplasmic space"/>
    <property type="evidence" value="ECO:0007669"/>
    <property type="project" value="InterPro"/>
</dbReference>
<gene>
    <name evidence="5" type="ORF">AGERDE_LOCUS10071</name>
</gene>
<dbReference type="InterPro" id="IPR008397">
    <property type="entry name" value="Alginate_lyase_dom"/>
</dbReference>
<organism evidence="5 6">
    <name type="scientific">Ambispora gerdemannii</name>
    <dbReference type="NCBI Taxonomy" id="144530"/>
    <lineage>
        <taxon>Eukaryota</taxon>
        <taxon>Fungi</taxon>
        <taxon>Fungi incertae sedis</taxon>
        <taxon>Mucoromycota</taxon>
        <taxon>Glomeromycotina</taxon>
        <taxon>Glomeromycetes</taxon>
        <taxon>Archaeosporales</taxon>
        <taxon>Ambisporaceae</taxon>
        <taxon>Ambispora</taxon>
    </lineage>
</organism>
<dbReference type="Proteomes" id="UP000789831">
    <property type="component" value="Unassembled WGS sequence"/>
</dbReference>
<feature type="domain" description="Alginate lyase" evidence="4">
    <location>
        <begin position="75"/>
        <end position="358"/>
    </location>
</feature>
<keyword evidence="2" id="KW-0456">Lyase</keyword>
<feature type="region of interest" description="Disordered" evidence="3">
    <location>
        <begin position="112"/>
        <end position="137"/>
    </location>
</feature>
<dbReference type="Pfam" id="PF05426">
    <property type="entry name" value="Alginate_lyase"/>
    <property type="match status" value="1"/>
</dbReference>
<protein>
    <submittedName>
        <fullName evidence="5">11647_t:CDS:1</fullName>
    </submittedName>
</protein>
<name>A0A9N9CZ86_9GLOM</name>
<reference evidence="5" key="1">
    <citation type="submission" date="2021-06" db="EMBL/GenBank/DDBJ databases">
        <authorList>
            <person name="Kallberg Y."/>
            <person name="Tangrot J."/>
            <person name="Rosling A."/>
        </authorList>
    </citation>
    <scope>NUCLEOTIDE SEQUENCE</scope>
    <source>
        <strain evidence="5">MT106</strain>
    </source>
</reference>
<evidence type="ECO:0000313" key="6">
    <source>
        <dbReference type="Proteomes" id="UP000789831"/>
    </source>
</evidence>
<evidence type="ECO:0000256" key="1">
    <source>
        <dbReference type="ARBA" id="ARBA00022729"/>
    </source>
</evidence>
<feature type="compositionally biased region" description="Basic and acidic residues" evidence="3">
    <location>
        <begin position="112"/>
        <end position="128"/>
    </location>
</feature>
<dbReference type="InterPro" id="IPR008929">
    <property type="entry name" value="Chondroitin_lyas"/>
</dbReference>